<dbReference type="PANTHER" id="PTHR11487">
    <property type="entry name" value="THIOESTERASE"/>
    <property type="match status" value="1"/>
</dbReference>
<proteinExistence type="inferred from homology"/>
<dbReference type="OrthoDB" id="8480037at2"/>
<sequence length="262" mass="28446">MRNRPRASSSKNSMTTPAGLICRSNNMQHADTTLFCIPHAGGNAAYFAQFGALFPAAIEVRPLDLPGKGRRFREPLPTSMEAMGRDLFAQMRPTALNRPYAIFGHSMGGLLAFVCARLAGETSIPLPKAIFISSVHAPDKINTGIPGPVSQLPPGKLWDHVLRMGGTPPDVAHSNEFRSYIEPLLAADFAAVESWQPAPCPPLPMPIHIVLGSEDIITEADALHWQKLSAAPGTVRTFSGGHFYLQNHWQELAEHLTRTLAA</sequence>
<evidence type="ECO:0000256" key="2">
    <source>
        <dbReference type="ARBA" id="ARBA00022801"/>
    </source>
</evidence>
<dbReference type="SMART" id="SM00824">
    <property type="entry name" value="PKS_TE"/>
    <property type="match status" value="1"/>
</dbReference>
<name>A0A4P7UMV7_DESDE</name>
<organism evidence="4 5">
    <name type="scientific">Desulfovibrio desulfuricans</name>
    <dbReference type="NCBI Taxonomy" id="876"/>
    <lineage>
        <taxon>Bacteria</taxon>
        <taxon>Pseudomonadati</taxon>
        <taxon>Thermodesulfobacteriota</taxon>
        <taxon>Desulfovibrionia</taxon>
        <taxon>Desulfovibrionales</taxon>
        <taxon>Desulfovibrionaceae</taxon>
        <taxon>Desulfovibrio</taxon>
    </lineage>
</organism>
<accession>A0A4P7UMV7</accession>
<evidence type="ECO:0000313" key="5">
    <source>
        <dbReference type="Proteomes" id="UP000297065"/>
    </source>
</evidence>
<dbReference type="GO" id="GO:0008610">
    <property type="term" value="P:lipid biosynthetic process"/>
    <property type="evidence" value="ECO:0007669"/>
    <property type="project" value="TreeGrafter"/>
</dbReference>
<reference evidence="4 5" key="1">
    <citation type="submission" date="2019-02" db="EMBL/GenBank/DDBJ databases">
        <title>Complete Genome Sequence of Desulfovibrio desulfuricans IC1, a Sulfonate Utilizing Anaerobe.</title>
        <authorList>
            <person name="Day L.A."/>
            <person name="De Leon K.B."/>
            <person name="Wall J.D."/>
        </authorList>
    </citation>
    <scope>NUCLEOTIDE SEQUENCE [LARGE SCALE GENOMIC DNA]</scope>
    <source>
        <strain evidence="4 5">IC1</strain>
    </source>
</reference>
<feature type="domain" description="Thioesterase TesA-like" evidence="3">
    <location>
        <begin position="35"/>
        <end position="260"/>
    </location>
</feature>
<dbReference type="InterPro" id="IPR029058">
    <property type="entry name" value="AB_hydrolase_fold"/>
</dbReference>
<keyword evidence="2" id="KW-0378">Hydrolase</keyword>
<dbReference type="Proteomes" id="UP000297065">
    <property type="component" value="Chromosome"/>
</dbReference>
<dbReference type="AlphaFoldDB" id="A0A4P7UMV7"/>
<protein>
    <submittedName>
        <fullName evidence="4">Thioesterase</fullName>
    </submittedName>
</protein>
<dbReference type="InterPro" id="IPR012223">
    <property type="entry name" value="TEII"/>
</dbReference>
<evidence type="ECO:0000259" key="3">
    <source>
        <dbReference type="SMART" id="SM00824"/>
    </source>
</evidence>
<dbReference type="InterPro" id="IPR001031">
    <property type="entry name" value="Thioesterase"/>
</dbReference>
<dbReference type="PANTHER" id="PTHR11487:SF0">
    <property type="entry name" value="S-ACYL FATTY ACID SYNTHASE THIOESTERASE, MEDIUM CHAIN"/>
    <property type="match status" value="1"/>
</dbReference>
<comment type="similarity">
    <text evidence="1">Belongs to the thioesterase family.</text>
</comment>
<dbReference type="EMBL" id="CP036295">
    <property type="protein sequence ID" value="QCC86101.1"/>
    <property type="molecule type" value="Genomic_DNA"/>
</dbReference>
<dbReference type="GO" id="GO:0016787">
    <property type="term" value="F:hydrolase activity"/>
    <property type="evidence" value="ECO:0007669"/>
    <property type="project" value="UniProtKB-KW"/>
</dbReference>
<evidence type="ECO:0000256" key="1">
    <source>
        <dbReference type="ARBA" id="ARBA00007169"/>
    </source>
</evidence>
<dbReference type="Gene3D" id="3.40.50.1820">
    <property type="entry name" value="alpha/beta hydrolase"/>
    <property type="match status" value="1"/>
</dbReference>
<evidence type="ECO:0000313" key="4">
    <source>
        <dbReference type="EMBL" id="QCC86101.1"/>
    </source>
</evidence>
<dbReference type="InterPro" id="IPR020802">
    <property type="entry name" value="TesA-like"/>
</dbReference>
<dbReference type="Pfam" id="PF00975">
    <property type="entry name" value="Thioesterase"/>
    <property type="match status" value="1"/>
</dbReference>
<gene>
    <name evidence="4" type="ORF">DDIC_09495</name>
</gene>
<dbReference type="SUPFAM" id="SSF53474">
    <property type="entry name" value="alpha/beta-Hydrolases"/>
    <property type="match status" value="1"/>
</dbReference>